<dbReference type="OrthoDB" id="6270916at2759"/>
<feature type="domain" description="Phorbol-ester/DAG-type" evidence="4">
    <location>
        <begin position="1022"/>
        <end position="1071"/>
    </location>
</feature>
<evidence type="ECO:0000256" key="3">
    <source>
        <dbReference type="SAM" id="MobiDB-lite"/>
    </source>
</evidence>
<feature type="compositionally biased region" description="Low complexity" evidence="3">
    <location>
        <begin position="679"/>
        <end position="702"/>
    </location>
</feature>
<evidence type="ECO:0000313" key="6">
    <source>
        <dbReference type="Proteomes" id="UP000780801"/>
    </source>
</evidence>
<accession>A0A9P6G2L2</accession>
<feature type="compositionally biased region" description="Low complexity" evidence="3">
    <location>
        <begin position="458"/>
        <end position="470"/>
    </location>
</feature>
<evidence type="ECO:0000313" key="5">
    <source>
        <dbReference type="EMBL" id="KAF9586245.1"/>
    </source>
</evidence>
<feature type="compositionally biased region" description="Polar residues" evidence="3">
    <location>
        <begin position="52"/>
        <end position="64"/>
    </location>
</feature>
<feature type="compositionally biased region" description="Low complexity" evidence="3">
    <location>
        <begin position="1768"/>
        <end position="1778"/>
    </location>
</feature>
<dbReference type="GO" id="GO:0046872">
    <property type="term" value="F:metal ion binding"/>
    <property type="evidence" value="ECO:0007669"/>
    <property type="project" value="UniProtKB-KW"/>
</dbReference>
<feature type="region of interest" description="Disordered" evidence="3">
    <location>
        <begin position="1799"/>
        <end position="1844"/>
    </location>
</feature>
<feature type="compositionally biased region" description="Low complexity" evidence="3">
    <location>
        <begin position="157"/>
        <end position="169"/>
    </location>
</feature>
<dbReference type="SUPFAM" id="SSF57889">
    <property type="entry name" value="Cysteine-rich domain"/>
    <property type="match status" value="1"/>
</dbReference>
<proteinExistence type="predicted"/>
<sequence length="2078" mass="226143">MDGDDRTPHVAFLQPPTSTPSSPSLTPEQQEQARQPSQQSFQLQPGSGSLSAYLSPTDYVQSHQTSASLSPSRSTSPSSSVASLSLSREASPQPYSLKEPTPTNDHHEPAAGGGGSMTISSRIGSTGSQIISPVNEVRKRTGRGVPHRPKPLNLDHTTPTESSSTLLTPQIPHPSPGVKGPPSDLKVIPPLLSPSACGAESDPGQSTSVPPTGVLIPESSNSRPVVSTSKGPKGPKGRGTKFPTLHIRTDLTLGSDSTRRAQSGPFTSTANTTSHTSGITFDTSNSGNSNAGVATAATTAITHPTHHQQQANGNIKAPKKVISKWQKELERLLKKIQRRKRAPSNLTWYASLSTQSYLSGMPVGSQSGGRRRSSSGRLEQESEETESLCFDKDKAPKWVTDSFNDEGSFFSDDTIDVTISLRDFLIRAAEGGWDISELKEEVQEIGHKSMFHPKRNRSASPSASPRIASPVLGPSVPASPSSHDSPTSSHRGSRSSFEFDAYSHHPVGRPLEEESSCRLLDYLIAIMSDIISYDCRYKVQHPRPSRPEWALHSIVLDILTYLSKALAHDHKAMYDLGLTALSAFPIFKNHSLVRLLSIMTDIIIPSFIQSRQSTISPSLAASSLSPLRLSPLPLTPTQQEHGASATSPSEIRVNNQTFAIQVHSPTDEKGLLSVPRVGRPSLGSPRIPSSRSSSTSFSRTGPLIPQIQDSVEEHTASLISMTLVAALRQISLSKSPLPVIKQLQESVGQLLRIKPNLSSDLLEAVALVENEQVTYRALDILSWIARPSLGHHILSENRPTLDYEVILATHRAKQDLPTTLPGMTIIGNRTSTFKSDATSSFRRGSLDEDSVPRTDEIGPRSNTIGSGRIRTMLPYRNPLPRKATAGSESLLPHSQHTSTHEQTHLGVASHGPGFNFLVEHEIYPYLFSAPECPEDTAASRKCTCERCDQVLKGYGLYCYHCRSSIHLECFYSLKKFAGMEYSLAGHAFDYVSRSPRNQLLYPEDSNRVYEDKTSRIFRLRAGHHLQLVNLFSTCLCTACRLPLWGHHHQAYRCRDCSQLMHLDCAGVVEKCGESSTGKLSPGESASSDATVTSRISLMDLRKSFVEHYWHLYSTWESVKPMSSPGGLSVSSPASVNSAQSKDRWSYEEASCNASILTLQLELLKAGISRDEIQVLEWTEDTSRPNSRQNRPPQEAMLSSEFELVALQKHFTELTQKLQPLDLISAAAGSSSAVQSHFLLDFMGDSKPDLFLLFTEHYWHHLAAVTKTLICEASLGNATSEFLEDEMFSAKEEDGKLAASALRSVPHLSLASLLRFCIRRLGFQNAWTMQQILQEWVKLGLLERLDGELCLFEPIPESDQDSTSSIHQTGDDNGNVSGVNIVGENGVSSSSNRTSNPEGKPGVPRIEVPVNVDSMPVPILTRSTEFLHDSNASLAAGSTLIKDIVEQKRGSPVIYRSAPCLFPLATAIDPTPEVESLIQAVWRCLASVDLSLNELGFMLLTRQCWPDGFMSDYTVERLLGGVFYWLLMEDEQLFVIHGRYTSRGKRIPGIRHGLEDQITRKRILLNMSINGGAHENEGSNSSGATATNTNASSWGQYPVPLASAASGTGGSHSSLFGEVGAYVKTRKLMVKRFALPWLKRVLELDEDRYLEAAYRQIRILEREMAPQDDLENDLVEDHQRFQYAQAERYLDSITKLRHAGFLFTLFPKILSFWLKYVEGLSEGMDRGSNKGFKSLNRLFLKANQAVNSSRSGSGVGSNSTINTGGAVDSGSGSPTPTSSAWSENEWRQRLKSKLYGNKAHETQHCQSPLATVTTTSDPGLGESGQSSLVGVGSGSSSTAGSGSNVGTGVSAIATDSASLGDFGESPLSSLRTILDLSADVSVYASTVGKGHLAGGPQAPSKEEGLQTAIYWLGLMVQSNVPVPIQAFKDCCERMIDLSQLPLPEQQTINAHGSGHIAGLEATQEGALASKPDTRFLSQANRLLRACWECIVLASDSTNQISQSGASHVVDAVLSTNQVAITTTLDHPLGYDVDQELLKSIQSLLKYSLVILMYSFGCPVQVILSHEIVPAPPLSKSSIR</sequence>
<feature type="region of interest" description="Disordered" evidence="3">
    <location>
        <begin position="1"/>
        <end position="287"/>
    </location>
</feature>
<feature type="region of interest" description="Disordered" evidence="3">
    <location>
        <begin position="359"/>
        <end position="387"/>
    </location>
</feature>
<feature type="compositionally biased region" description="Polar residues" evidence="3">
    <location>
        <begin position="1803"/>
        <end position="1816"/>
    </location>
</feature>
<name>A0A9P6G2L2_9FUNG</name>
<feature type="region of interest" description="Disordered" evidence="3">
    <location>
        <begin position="883"/>
        <end position="905"/>
    </location>
</feature>
<feature type="compositionally biased region" description="Basic residues" evidence="3">
    <location>
        <begin position="140"/>
        <end position="150"/>
    </location>
</feature>
<feature type="compositionally biased region" description="Low complexity" evidence="3">
    <location>
        <begin position="1818"/>
        <end position="1844"/>
    </location>
</feature>
<dbReference type="CDD" id="cd00029">
    <property type="entry name" value="C1"/>
    <property type="match status" value="1"/>
</dbReference>
<keyword evidence="1" id="KW-0479">Metal-binding</keyword>
<feature type="compositionally biased region" description="Low complexity" evidence="3">
    <location>
        <begin position="479"/>
        <end position="495"/>
    </location>
</feature>
<dbReference type="InterPro" id="IPR002219">
    <property type="entry name" value="PKC_DAG/PE"/>
</dbReference>
<dbReference type="Gene3D" id="3.30.60.20">
    <property type="match status" value="1"/>
</dbReference>
<evidence type="ECO:0000259" key="4">
    <source>
        <dbReference type="PROSITE" id="PS50081"/>
    </source>
</evidence>
<feature type="compositionally biased region" description="Low complexity" evidence="3">
    <location>
        <begin position="13"/>
        <end position="51"/>
    </location>
</feature>
<protein>
    <recommendedName>
        <fullName evidence="4">Phorbol-ester/DAG-type domain-containing protein</fullName>
    </recommendedName>
</protein>
<feature type="region of interest" description="Disordered" evidence="3">
    <location>
        <begin position="447"/>
        <end position="495"/>
    </location>
</feature>
<feature type="region of interest" description="Disordered" evidence="3">
    <location>
        <begin position="1382"/>
        <end position="1406"/>
    </location>
</feature>
<evidence type="ECO:0000256" key="1">
    <source>
        <dbReference type="ARBA" id="ARBA00022723"/>
    </source>
</evidence>
<organism evidence="5 6">
    <name type="scientific">Lunasporangiospora selenospora</name>
    <dbReference type="NCBI Taxonomy" id="979761"/>
    <lineage>
        <taxon>Eukaryota</taxon>
        <taxon>Fungi</taxon>
        <taxon>Fungi incertae sedis</taxon>
        <taxon>Mucoromycota</taxon>
        <taxon>Mortierellomycotina</taxon>
        <taxon>Mortierellomycetes</taxon>
        <taxon>Mortierellales</taxon>
        <taxon>Mortierellaceae</taxon>
        <taxon>Lunasporangiospora</taxon>
    </lineage>
</organism>
<comment type="caution">
    <text evidence="5">The sequence shown here is derived from an EMBL/GenBank/DDBJ whole genome shotgun (WGS) entry which is preliminary data.</text>
</comment>
<feature type="region of interest" description="Disordered" evidence="3">
    <location>
        <begin position="1746"/>
        <end position="1784"/>
    </location>
</feature>
<keyword evidence="2" id="KW-0862">Zinc</keyword>
<dbReference type="EMBL" id="JAABOA010000055">
    <property type="protein sequence ID" value="KAF9586245.1"/>
    <property type="molecule type" value="Genomic_DNA"/>
</dbReference>
<feature type="compositionally biased region" description="Low complexity" evidence="3">
    <location>
        <begin position="1746"/>
        <end position="1758"/>
    </location>
</feature>
<feature type="region of interest" description="Disordered" evidence="3">
    <location>
        <begin position="836"/>
        <end position="864"/>
    </location>
</feature>
<feature type="compositionally biased region" description="Polar residues" evidence="3">
    <location>
        <begin position="1385"/>
        <end position="1396"/>
    </location>
</feature>
<feature type="compositionally biased region" description="Polar residues" evidence="3">
    <location>
        <begin position="117"/>
        <end position="132"/>
    </location>
</feature>
<dbReference type="PROSITE" id="PS00479">
    <property type="entry name" value="ZF_DAG_PE_1"/>
    <property type="match status" value="1"/>
</dbReference>
<gene>
    <name evidence="5" type="ORF">BGW38_008121</name>
</gene>
<feature type="compositionally biased region" description="Basic and acidic residues" evidence="3">
    <location>
        <begin position="844"/>
        <end position="858"/>
    </location>
</feature>
<feature type="region of interest" description="Disordered" evidence="3">
    <location>
        <begin position="670"/>
        <end position="702"/>
    </location>
</feature>
<reference evidence="5" key="1">
    <citation type="journal article" date="2020" name="Fungal Divers.">
        <title>Resolving the Mortierellaceae phylogeny through synthesis of multi-gene phylogenetics and phylogenomics.</title>
        <authorList>
            <person name="Vandepol N."/>
            <person name="Liber J."/>
            <person name="Desiro A."/>
            <person name="Na H."/>
            <person name="Kennedy M."/>
            <person name="Barry K."/>
            <person name="Grigoriev I.V."/>
            <person name="Miller A.N."/>
            <person name="O'Donnell K."/>
            <person name="Stajich J.E."/>
            <person name="Bonito G."/>
        </authorList>
    </citation>
    <scope>NUCLEOTIDE SEQUENCE</scope>
    <source>
        <strain evidence="5">KOD1015</strain>
    </source>
</reference>
<keyword evidence="6" id="KW-1185">Reference proteome</keyword>
<feature type="compositionally biased region" description="Polar residues" evidence="3">
    <location>
        <begin position="252"/>
        <end position="287"/>
    </location>
</feature>
<evidence type="ECO:0000256" key="2">
    <source>
        <dbReference type="ARBA" id="ARBA00022833"/>
    </source>
</evidence>
<dbReference type="Proteomes" id="UP000780801">
    <property type="component" value="Unassembled WGS sequence"/>
</dbReference>
<dbReference type="InterPro" id="IPR046349">
    <property type="entry name" value="C1-like_sf"/>
</dbReference>
<dbReference type="PROSITE" id="PS50081">
    <property type="entry name" value="ZF_DAG_PE_2"/>
    <property type="match status" value="1"/>
</dbReference>
<feature type="compositionally biased region" description="Low complexity" evidence="3">
    <location>
        <begin position="65"/>
        <end position="91"/>
    </location>
</feature>